<evidence type="ECO:0000313" key="2">
    <source>
        <dbReference type="EMBL" id="WMV50051.1"/>
    </source>
</evidence>
<feature type="compositionally biased region" description="Polar residues" evidence="1">
    <location>
        <begin position="123"/>
        <end position="133"/>
    </location>
</feature>
<reference evidence="2" key="1">
    <citation type="submission" date="2023-08" db="EMBL/GenBank/DDBJ databases">
        <title>A de novo genome assembly of Solanum verrucosum Schlechtendal, a Mexican diploid species geographically isolated from the other diploid A-genome species in potato relatives.</title>
        <authorList>
            <person name="Hosaka K."/>
        </authorList>
    </citation>
    <scope>NUCLEOTIDE SEQUENCE</scope>
    <source>
        <tissue evidence="2">Young leaves</tissue>
    </source>
</reference>
<keyword evidence="3" id="KW-1185">Reference proteome</keyword>
<gene>
    <name evidence="2" type="ORF">MTR67_043436</name>
</gene>
<organism evidence="2 3">
    <name type="scientific">Solanum verrucosum</name>
    <dbReference type="NCBI Taxonomy" id="315347"/>
    <lineage>
        <taxon>Eukaryota</taxon>
        <taxon>Viridiplantae</taxon>
        <taxon>Streptophyta</taxon>
        <taxon>Embryophyta</taxon>
        <taxon>Tracheophyta</taxon>
        <taxon>Spermatophyta</taxon>
        <taxon>Magnoliopsida</taxon>
        <taxon>eudicotyledons</taxon>
        <taxon>Gunneridae</taxon>
        <taxon>Pentapetalae</taxon>
        <taxon>asterids</taxon>
        <taxon>lamiids</taxon>
        <taxon>Solanales</taxon>
        <taxon>Solanaceae</taxon>
        <taxon>Solanoideae</taxon>
        <taxon>Solaneae</taxon>
        <taxon>Solanum</taxon>
    </lineage>
</organism>
<evidence type="ECO:0000313" key="3">
    <source>
        <dbReference type="Proteomes" id="UP001234989"/>
    </source>
</evidence>
<name>A0AAF0URZ9_SOLVR</name>
<dbReference type="AlphaFoldDB" id="A0AAF0URZ9"/>
<dbReference type="Proteomes" id="UP001234989">
    <property type="component" value="Chromosome 10"/>
</dbReference>
<feature type="region of interest" description="Disordered" evidence="1">
    <location>
        <begin position="80"/>
        <end position="140"/>
    </location>
</feature>
<protein>
    <submittedName>
        <fullName evidence="2">Uncharacterized protein</fullName>
    </submittedName>
</protein>
<accession>A0AAF0URZ9</accession>
<sequence>MSILYHLGKVNVVADALSPLSISCLSYVEDEVKAKKDHDPILIEWKEVVLKKPIDAFSQGRDGVLHYQVRMKGFAVECQRTIPQGQPKKAAQNSRLTKGDPHPVVRGRGSGSQKQAAGHHPRLTSTAHGSTHSPWAWSDG</sequence>
<evidence type="ECO:0000256" key="1">
    <source>
        <dbReference type="SAM" id="MobiDB-lite"/>
    </source>
</evidence>
<proteinExistence type="predicted"/>
<dbReference type="EMBL" id="CP133621">
    <property type="protein sequence ID" value="WMV50051.1"/>
    <property type="molecule type" value="Genomic_DNA"/>
</dbReference>